<keyword evidence="2" id="KW-1185">Reference proteome</keyword>
<proteinExistence type="predicted"/>
<comment type="caution">
    <text evidence="1">The sequence shown here is derived from an EMBL/GenBank/DDBJ whole genome shotgun (WGS) entry which is preliminary data.</text>
</comment>
<reference evidence="1" key="1">
    <citation type="submission" date="2022-08" db="EMBL/GenBank/DDBJ databases">
        <title>Novel Bdellovibrio Species Isolated from Svalbard: Designation Bdellovibrio svalbardensis.</title>
        <authorList>
            <person name="Mitchell R.J."/>
            <person name="Choi S.Y."/>
        </authorList>
    </citation>
    <scope>NUCLEOTIDE SEQUENCE</scope>
    <source>
        <strain evidence="1">PAP01</strain>
    </source>
</reference>
<evidence type="ECO:0000313" key="2">
    <source>
        <dbReference type="Proteomes" id="UP001152321"/>
    </source>
</evidence>
<evidence type="ECO:0000313" key="1">
    <source>
        <dbReference type="EMBL" id="MDG0818093.1"/>
    </source>
</evidence>
<gene>
    <name evidence="1" type="ORF">NWE73_17050</name>
</gene>
<sequence length="207" mass="24415">MNEQFKTLAQQICNLFLDEGVLIRPFSNPRLSFFATLPKETQKVVLNDMNSYRKLCETMKLRGQSLQSTRELTEQALLQLGLQANPDHLDVIENHHLVEIYNLNHTQIFRSFKYFEVSSYTLEDIYCRKWWNLYERSAEDESTIQKIVSEFLGTSEKTIQRVQMPEHIIREKETLERLVIKTQILWLIPLYRGSEFAAIMAVETSHL</sequence>
<dbReference type="EMBL" id="JANRMI010000006">
    <property type="protein sequence ID" value="MDG0818093.1"/>
    <property type="molecule type" value="Genomic_DNA"/>
</dbReference>
<dbReference type="Proteomes" id="UP001152321">
    <property type="component" value="Unassembled WGS sequence"/>
</dbReference>
<organism evidence="1 2">
    <name type="scientific">Bdellovibrio svalbardensis</name>
    <dbReference type="NCBI Taxonomy" id="2972972"/>
    <lineage>
        <taxon>Bacteria</taxon>
        <taxon>Pseudomonadati</taxon>
        <taxon>Bdellovibrionota</taxon>
        <taxon>Bdellovibrionia</taxon>
        <taxon>Bdellovibrionales</taxon>
        <taxon>Pseudobdellovibrionaceae</taxon>
        <taxon>Bdellovibrio</taxon>
    </lineage>
</organism>
<accession>A0ABT6DMK1</accession>
<name>A0ABT6DMK1_9BACT</name>
<protein>
    <submittedName>
        <fullName evidence="1">Uncharacterized protein</fullName>
    </submittedName>
</protein>
<dbReference type="RefSeq" id="WP_277579568.1">
    <property type="nucleotide sequence ID" value="NZ_JANRMI010000006.1"/>
</dbReference>